<dbReference type="Gene3D" id="3.40.1800.20">
    <property type="match status" value="1"/>
</dbReference>
<dbReference type="GO" id="GO:0000981">
    <property type="term" value="F:DNA-binding transcription factor activity, RNA polymerase II-specific"/>
    <property type="evidence" value="ECO:0007669"/>
    <property type="project" value="TreeGrafter"/>
</dbReference>
<dbReference type="PROSITE" id="PS00028">
    <property type="entry name" value="ZINC_FINGER_C2H2_1"/>
    <property type="match status" value="4"/>
</dbReference>
<keyword evidence="15" id="KW-1185">Reference proteome</keyword>
<feature type="domain" description="C2H2-type" evidence="12">
    <location>
        <begin position="150"/>
        <end position="177"/>
    </location>
</feature>
<dbReference type="FunFam" id="3.30.160.60:FF:000176">
    <property type="entry name" value="zinc finger protein 70"/>
    <property type="match status" value="1"/>
</dbReference>
<feature type="domain" description="C2H2-type" evidence="12">
    <location>
        <begin position="216"/>
        <end position="243"/>
    </location>
</feature>
<dbReference type="GO" id="GO:0005634">
    <property type="term" value="C:nucleus"/>
    <property type="evidence" value="ECO:0007669"/>
    <property type="project" value="UniProtKB-SubCell"/>
</dbReference>
<evidence type="ECO:0000259" key="13">
    <source>
        <dbReference type="PROSITE" id="PS51915"/>
    </source>
</evidence>
<dbReference type="PROSITE" id="PS50157">
    <property type="entry name" value="ZINC_FINGER_C2H2_2"/>
    <property type="match status" value="5"/>
</dbReference>
<evidence type="ECO:0000256" key="2">
    <source>
        <dbReference type="ARBA" id="ARBA00022723"/>
    </source>
</evidence>
<sequence length="402" mass="46839">MMNMHKMDLKLCRLCGKEKPQGTDVFKDKIKGAVLVSIINKYFPREVINVSISDSFSKYVCMDCEQKICTFDEFCLMVANVQKQLAAPSLEIDFAEDMLCHLKQNDLSIDKETIEMRQQNRHTCEQCAKSFRCQAHLERHKRIHTGQRPFVCNICRMSFNQREILMKHRESHQGKKEFRCRNCLQSFRFKVSLKSHMINFHSEVENPIMDHFNRSLSCRECGKTFATKYKLERHMRCHTGERPYSCNFCHRTFSQTGNLKLHQLKCTRSSDRIMPISEVIPREFGGETTLECHGGDRVSNEQETLTERNLDSHFPPVYITESEIQKTIIETINSTTDPGGSSYLIKSYDNPIYIDNEIETILDRDLGHLESNKYSSSSQEKLSLCLKQPETPELFHSLLYDV</sequence>
<comment type="subcellular location">
    <subcellularLocation>
        <location evidence="1">Nucleus</location>
    </subcellularLocation>
</comment>
<keyword evidence="5 11" id="KW-0862">Zinc</keyword>
<evidence type="ECO:0000313" key="14">
    <source>
        <dbReference type="EMBL" id="KAK0179635.1"/>
    </source>
</evidence>
<evidence type="ECO:0000259" key="12">
    <source>
        <dbReference type="PROSITE" id="PS50157"/>
    </source>
</evidence>
<dbReference type="Pfam" id="PF07776">
    <property type="entry name" value="zf-AD"/>
    <property type="match status" value="1"/>
</dbReference>
<evidence type="ECO:0008006" key="16">
    <source>
        <dbReference type="Google" id="ProtNLM"/>
    </source>
</evidence>
<dbReference type="SMART" id="SM00355">
    <property type="entry name" value="ZnF_C2H2"/>
    <property type="match status" value="5"/>
</dbReference>
<dbReference type="AlphaFoldDB" id="A0AA39KZN3"/>
<dbReference type="PANTHER" id="PTHR24394">
    <property type="entry name" value="ZINC FINGER PROTEIN"/>
    <property type="match status" value="1"/>
</dbReference>
<evidence type="ECO:0000256" key="1">
    <source>
        <dbReference type="ARBA" id="ARBA00004123"/>
    </source>
</evidence>
<dbReference type="SUPFAM" id="SSF57716">
    <property type="entry name" value="Glucocorticoid receptor-like (DNA-binding domain)"/>
    <property type="match status" value="1"/>
</dbReference>
<feature type="binding site" evidence="11">
    <location>
        <position position="12"/>
    </location>
    <ligand>
        <name>Zn(2+)</name>
        <dbReference type="ChEBI" id="CHEBI:29105"/>
    </ligand>
</feature>
<dbReference type="PANTHER" id="PTHR24394:SF48">
    <property type="entry name" value="ZINC FINGER PROTEIN 771"/>
    <property type="match status" value="1"/>
</dbReference>
<dbReference type="InterPro" id="IPR012934">
    <property type="entry name" value="Znf_AD"/>
</dbReference>
<reference evidence="14" key="1">
    <citation type="journal article" date="2023" name="bioRxiv">
        <title>Scaffold-level genome assemblies of two parasitoid biocontrol wasps reveal the parthenogenesis mechanism and an associated novel virus.</title>
        <authorList>
            <person name="Inwood S."/>
            <person name="Skelly J."/>
            <person name="Guhlin J."/>
            <person name="Harrop T."/>
            <person name="Goldson S."/>
            <person name="Dearden P."/>
        </authorList>
    </citation>
    <scope>NUCLEOTIDE SEQUENCE</scope>
    <source>
        <strain evidence="14">Lincoln</strain>
        <tissue evidence="14">Whole body</tissue>
    </source>
</reference>
<evidence type="ECO:0000256" key="8">
    <source>
        <dbReference type="ARBA" id="ARBA00023163"/>
    </source>
</evidence>
<keyword evidence="2 11" id="KW-0479">Metal-binding</keyword>
<dbReference type="Proteomes" id="UP001168972">
    <property type="component" value="Unassembled WGS sequence"/>
</dbReference>
<dbReference type="FunFam" id="3.30.160.60:FF:000096">
    <property type="entry name" value="Zinc finger and BTB domain-containing protein 18 isoform 1"/>
    <property type="match status" value="1"/>
</dbReference>
<keyword evidence="3" id="KW-0677">Repeat</keyword>
<dbReference type="PROSITE" id="PS51915">
    <property type="entry name" value="ZAD"/>
    <property type="match status" value="1"/>
</dbReference>
<dbReference type="InterPro" id="IPR036236">
    <property type="entry name" value="Znf_C2H2_sf"/>
</dbReference>
<feature type="binding site" evidence="11">
    <location>
        <position position="15"/>
    </location>
    <ligand>
        <name>Zn(2+)</name>
        <dbReference type="ChEBI" id="CHEBI:29105"/>
    </ligand>
</feature>
<comment type="caution">
    <text evidence="14">The sequence shown here is derived from an EMBL/GenBank/DDBJ whole genome shotgun (WGS) entry which is preliminary data.</text>
</comment>
<dbReference type="SMART" id="SM00868">
    <property type="entry name" value="zf-AD"/>
    <property type="match status" value="1"/>
</dbReference>
<dbReference type="GO" id="GO:0003677">
    <property type="term" value="F:DNA binding"/>
    <property type="evidence" value="ECO:0007669"/>
    <property type="project" value="UniProtKB-KW"/>
</dbReference>
<dbReference type="GO" id="GO:0030674">
    <property type="term" value="F:protein-macromolecule adaptor activity"/>
    <property type="evidence" value="ECO:0007669"/>
    <property type="project" value="UniProtKB-ARBA"/>
</dbReference>
<keyword evidence="7" id="KW-0238">DNA-binding</keyword>
<evidence type="ECO:0000256" key="3">
    <source>
        <dbReference type="ARBA" id="ARBA00022737"/>
    </source>
</evidence>
<dbReference type="InterPro" id="IPR013087">
    <property type="entry name" value="Znf_C2H2_type"/>
</dbReference>
<evidence type="ECO:0000256" key="5">
    <source>
        <dbReference type="ARBA" id="ARBA00022833"/>
    </source>
</evidence>
<feature type="binding site" evidence="11">
    <location>
        <position position="61"/>
    </location>
    <ligand>
        <name>Zn(2+)</name>
        <dbReference type="ChEBI" id="CHEBI:29105"/>
    </ligand>
</feature>
<feature type="domain" description="C2H2-type" evidence="12">
    <location>
        <begin position="122"/>
        <end position="149"/>
    </location>
</feature>
<keyword evidence="8" id="KW-0804">Transcription</keyword>
<feature type="domain" description="C2H2-type" evidence="12">
    <location>
        <begin position="178"/>
        <end position="206"/>
    </location>
</feature>
<feature type="domain" description="C2H2-type" evidence="12">
    <location>
        <begin position="244"/>
        <end position="273"/>
    </location>
</feature>
<evidence type="ECO:0000256" key="11">
    <source>
        <dbReference type="PROSITE-ProRule" id="PRU01263"/>
    </source>
</evidence>
<reference evidence="14" key="2">
    <citation type="submission" date="2023-03" db="EMBL/GenBank/DDBJ databases">
        <authorList>
            <person name="Inwood S.N."/>
            <person name="Skelly J.G."/>
            <person name="Guhlin J."/>
            <person name="Harrop T.W.R."/>
            <person name="Goldson S.G."/>
            <person name="Dearden P.K."/>
        </authorList>
    </citation>
    <scope>NUCLEOTIDE SEQUENCE</scope>
    <source>
        <strain evidence="14">Lincoln</strain>
        <tissue evidence="14">Whole body</tissue>
    </source>
</reference>
<evidence type="ECO:0000256" key="4">
    <source>
        <dbReference type="ARBA" id="ARBA00022771"/>
    </source>
</evidence>
<organism evidence="14 15">
    <name type="scientific">Microctonus hyperodae</name>
    <name type="common">Parasitoid wasp</name>
    <dbReference type="NCBI Taxonomy" id="165561"/>
    <lineage>
        <taxon>Eukaryota</taxon>
        <taxon>Metazoa</taxon>
        <taxon>Ecdysozoa</taxon>
        <taxon>Arthropoda</taxon>
        <taxon>Hexapoda</taxon>
        <taxon>Insecta</taxon>
        <taxon>Pterygota</taxon>
        <taxon>Neoptera</taxon>
        <taxon>Endopterygota</taxon>
        <taxon>Hymenoptera</taxon>
        <taxon>Apocrita</taxon>
        <taxon>Ichneumonoidea</taxon>
        <taxon>Braconidae</taxon>
        <taxon>Euphorinae</taxon>
        <taxon>Microctonus</taxon>
    </lineage>
</organism>
<evidence type="ECO:0000313" key="15">
    <source>
        <dbReference type="Proteomes" id="UP001168972"/>
    </source>
</evidence>
<dbReference type="EMBL" id="JAQQBR010000003">
    <property type="protein sequence ID" value="KAK0179635.1"/>
    <property type="molecule type" value="Genomic_DNA"/>
</dbReference>
<feature type="domain" description="ZAD" evidence="13">
    <location>
        <begin position="10"/>
        <end position="88"/>
    </location>
</feature>
<dbReference type="SUPFAM" id="SSF57667">
    <property type="entry name" value="beta-beta-alpha zinc fingers"/>
    <property type="match status" value="3"/>
</dbReference>
<proteinExistence type="predicted"/>
<accession>A0AA39KZN3</accession>
<keyword evidence="9" id="KW-0539">Nucleus</keyword>
<dbReference type="Gene3D" id="3.30.160.60">
    <property type="entry name" value="Classic Zinc Finger"/>
    <property type="match status" value="4"/>
</dbReference>
<evidence type="ECO:0000256" key="9">
    <source>
        <dbReference type="ARBA" id="ARBA00023242"/>
    </source>
</evidence>
<evidence type="ECO:0000256" key="6">
    <source>
        <dbReference type="ARBA" id="ARBA00023015"/>
    </source>
</evidence>
<dbReference type="Pfam" id="PF00096">
    <property type="entry name" value="zf-C2H2"/>
    <property type="match status" value="2"/>
</dbReference>
<feature type="binding site" evidence="11">
    <location>
        <position position="64"/>
    </location>
    <ligand>
        <name>Zn(2+)</name>
        <dbReference type="ChEBI" id="CHEBI:29105"/>
    </ligand>
</feature>
<dbReference type="GO" id="GO:0008270">
    <property type="term" value="F:zinc ion binding"/>
    <property type="evidence" value="ECO:0007669"/>
    <property type="project" value="UniProtKB-UniRule"/>
</dbReference>
<dbReference type="FunFam" id="3.30.160.60:FF:001450">
    <property type="entry name" value="zinc finger protein 774"/>
    <property type="match status" value="1"/>
</dbReference>
<keyword evidence="4 10" id="KW-0863">Zinc-finger</keyword>
<protein>
    <recommendedName>
        <fullName evidence="16">Zinc finger protein</fullName>
    </recommendedName>
</protein>
<keyword evidence="6" id="KW-0805">Transcription regulation</keyword>
<evidence type="ECO:0000256" key="7">
    <source>
        <dbReference type="ARBA" id="ARBA00023125"/>
    </source>
</evidence>
<name>A0AA39KZN3_MICHY</name>
<dbReference type="FunFam" id="3.30.160.60:FF:000688">
    <property type="entry name" value="zinc finger protein 197 isoform X1"/>
    <property type="match status" value="1"/>
</dbReference>
<gene>
    <name evidence="14" type="ORF">PV327_005372</name>
</gene>
<evidence type="ECO:0000256" key="10">
    <source>
        <dbReference type="PROSITE-ProRule" id="PRU00042"/>
    </source>
</evidence>